<dbReference type="EMBL" id="JACGCM010000601">
    <property type="protein sequence ID" value="KAF6170148.1"/>
    <property type="molecule type" value="Genomic_DNA"/>
</dbReference>
<feature type="non-terminal residue" evidence="3">
    <location>
        <position position="1"/>
    </location>
</feature>
<keyword evidence="1" id="KW-0175">Coiled coil</keyword>
<keyword evidence="4" id="KW-1185">Reference proteome</keyword>
<evidence type="ECO:0000313" key="4">
    <source>
        <dbReference type="Proteomes" id="UP000541444"/>
    </source>
</evidence>
<evidence type="ECO:0000313" key="3">
    <source>
        <dbReference type="EMBL" id="KAF6170148.1"/>
    </source>
</evidence>
<name>A0A7J7NT99_9MAGN</name>
<gene>
    <name evidence="3" type="ORF">GIB67_038681</name>
</gene>
<proteinExistence type="predicted"/>
<evidence type="ECO:0000256" key="2">
    <source>
        <dbReference type="SAM" id="MobiDB-lite"/>
    </source>
</evidence>
<evidence type="ECO:0000256" key="1">
    <source>
        <dbReference type="SAM" id="Coils"/>
    </source>
</evidence>
<reference evidence="3 4" key="1">
    <citation type="journal article" date="2020" name="IScience">
        <title>Genome Sequencing of the Endangered Kingdonia uniflora (Circaeasteraceae, Ranunculales) Reveals Potential Mechanisms of Evolutionary Specialization.</title>
        <authorList>
            <person name="Sun Y."/>
            <person name="Deng T."/>
            <person name="Zhang A."/>
            <person name="Moore M.J."/>
            <person name="Landis J.B."/>
            <person name="Lin N."/>
            <person name="Zhang H."/>
            <person name="Zhang X."/>
            <person name="Huang J."/>
            <person name="Zhang X."/>
            <person name="Sun H."/>
            <person name="Wang H."/>
        </authorList>
    </citation>
    <scope>NUCLEOTIDE SEQUENCE [LARGE SCALE GENOMIC DNA]</scope>
    <source>
        <strain evidence="3">TB1705</strain>
        <tissue evidence="3">Leaf</tissue>
    </source>
</reference>
<protein>
    <submittedName>
        <fullName evidence="3">Uncharacterized protein</fullName>
    </submittedName>
</protein>
<organism evidence="3 4">
    <name type="scientific">Kingdonia uniflora</name>
    <dbReference type="NCBI Taxonomy" id="39325"/>
    <lineage>
        <taxon>Eukaryota</taxon>
        <taxon>Viridiplantae</taxon>
        <taxon>Streptophyta</taxon>
        <taxon>Embryophyta</taxon>
        <taxon>Tracheophyta</taxon>
        <taxon>Spermatophyta</taxon>
        <taxon>Magnoliopsida</taxon>
        <taxon>Ranunculales</taxon>
        <taxon>Circaeasteraceae</taxon>
        <taxon>Kingdonia</taxon>
    </lineage>
</organism>
<accession>A0A7J7NT99</accession>
<dbReference type="AlphaFoldDB" id="A0A7J7NT99"/>
<feature type="region of interest" description="Disordered" evidence="2">
    <location>
        <begin position="177"/>
        <end position="207"/>
    </location>
</feature>
<feature type="coiled-coil region" evidence="1">
    <location>
        <begin position="144"/>
        <end position="171"/>
    </location>
</feature>
<dbReference type="Proteomes" id="UP000541444">
    <property type="component" value="Unassembled WGS sequence"/>
</dbReference>
<sequence length="400" mass="45139">MDHTAHSLDSYSAVADTVDAWKRHKSRLNKKYIKGKDPVKVKSTPPPFVPKELWVEFDDMCNSDAFQAVEKNVPDKDVYRDDMFIRAHTKADKTYQCLEIIEKLQENMNLYPDSNKIGHDDVLAKEGSYDGYGYKHHPIICGKRNSHIEENEDLKAANNKLKTMLLNIRKDLDDHIKKTSGAPQIQPSSSYNAPSNSSQATQRKQSDLNREYKLNGCPEGIVAYGIVADVSPDVFCHNKQLGDGYYKIEIFNVINEDALLFRQDSFTKTMGDVGKTFLTSPVGNLSLTLPVRSPDKGGGRRLYSLMSFLRFPISDLDDLLWGILDIDGLMDVLWEILDIEQPDPQTINKIVIPSMELIYSYTDCLVLHQNNTGSRHSAAPTIALLKKLLFASYEAVQTST</sequence>
<comment type="caution">
    <text evidence="3">The sequence shown here is derived from an EMBL/GenBank/DDBJ whole genome shotgun (WGS) entry which is preliminary data.</text>
</comment>
<feature type="compositionally biased region" description="Low complexity" evidence="2">
    <location>
        <begin position="186"/>
        <end position="200"/>
    </location>
</feature>